<reference evidence="11 12" key="1">
    <citation type="journal article" date="2016" name="Mol. Biol. Evol.">
        <title>Comparative Genomics of Early-Diverging Mushroom-Forming Fungi Provides Insights into the Origins of Lignocellulose Decay Capabilities.</title>
        <authorList>
            <person name="Nagy L.G."/>
            <person name="Riley R."/>
            <person name="Tritt A."/>
            <person name="Adam C."/>
            <person name="Daum C."/>
            <person name="Floudas D."/>
            <person name="Sun H."/>
            <person name="Yadav J.S."/>
            <person name="Pangilinan J."/>
            <person name="Larsson K.H."/>
            <person name="Matsuura K."/>
            <person name="Barry K."/>
            <person name="Labutti K."/>
            <person name="Kuo R."/>
            <person name="Ohm R.A."/>
            <person name="Bhattacharya S.S."/>
            <person name="Shirouzu T."/>
            <person name="Yoshinaga Y."/>
            <person name="Martin F.M."/>
            <person name="Grigoriev I.V."/>
            <person name="Hibbett D.S."/>
        </authorList>
    </citation>
    <scope>NUCLEOTIDE SEQUENCE [LARGE SCALE GENOMIC DNA]</scope>
    <source>
        <strain evidence="11 12">HHB9708</strain>
    </source>
</reference>
<name>A0A164T0G3_9AGAM</name>
<evidence type="ECO:0000256" key="3">
    <source>
        <dbReference type="ARBA" id="ARBA00010617"/>
    </source>
</evidence>
<organism evidence="11 12">
    <name type="scientific">Sistotremastrum niveocremeum HHB9708</name>
    <dbReference type="NCBI Taxonomy" id="1314777"/>
    <lineage>
        <taxon>Eukaryota</taxon>
        <taxon>Fungi</taxon>
        <taxon>Dikarya</taxon>
        <taxon>Basidiomycota</taxon>
        <taxon>Agaricomycotina</taxon>
        <taxon>Agaricomycetes</taxon>
        <taxon>Sistotremastrales</taxon>
        <taxon>Sistotremastraceae</taxon>
        <taxon>Sertulicium</taxon>
        <taxon>Sertulicium niveocremeum</taxon>
    </lineage>
</organism>
<dbReference type="PRINTS" id="PR00385">
    <property type="entry name" value="P450"/>
</dbReference>
<keyword evidence="5 9" id="KW-0479">Metal-binding</keyword>
<comment type="cofactor">
    <cofactor evidence="1 9">
        <name>heme</name>
        <dbReference type="ChEBI" id="CHEBI:30413"/>
    </cofactor>
</comment>
<evidence type="ECO:0000256" key="2">
    <source>
        <dbReference type="ARBA" id="ARBA00005179"/>
    </source>
</evidence>
<evidence type="ECO:0000256" key="8">
    <source>
        <dbReference type="ARBA" id="ARBA00023033"/>
    </source>
</evidence>
<protein>
    <submittedName>
        <fullName evidence="11">Cytochrome P450</fullName>
    </submittedName>
</protein>
<dbReference type="GO" id="GO:0020037">
    <property type="term" value="F:heme binding"/>
    <property type="evidence" value="ECO:0007669"/>
    <property type="project" value="InterPro"/>
</dbReference>
<dbReference type="Gene3D" id="1.10.630.10">
    <property type="entry name" value="Cytochrome P450"/>
    <property type="match status" value="1"/>
</dbReference>
<dbReference type="InterPro" id="IPR036396">
    <property type="entry name" value="Cyt_P450_sf"/>
</dbReference>
<dbReference type="InterPro" id="IPR017972">
    <property type="entry name" value="Cyt_P450_CS"/>
</dbReference>
<sequence>MSFFLVLSAVAAAFTSFILWRAFKIWDGYKRLGHLPGFYTLCEATTAFGALAPSGSWNLGLSFTWKRKEYLYTQYQSEVIAIFPLLWGNANVYHASPEVLRQIKGINSAFHKSEMGQGSMKIMGPNVVASEGEDWKRQRRITTPAFNGNSYRSVWEESSRIFNEMIKHEGWATEKDALIPDICVYSRKFALLIIASVGFGLPLDWSEPRYDAQGKMSKEEIITQVSMNILPRFVLPWWVYSVFPTKGLRAIDTAYKTIEVLLRNMIDTRADEIRKSMSLNEDLDHQIRDVFGRLVAAQIREGEKLSLNDQEIIGNAFILLFAGHETTAYTLSATLALLALNEEEQEIAYQHIKKTLPDDRLPTFDDYDSLNVVLACFYEGLRMYPAAYLTIREASEDTRLTVPSLKRPGETETVTIKKGTTIMNDFVGMSYNERIYPNPGKFQPSRWYDTNVDRLTNFGAGPRTCLGMKFATTEATCFLTLLLREWKVEVVLEDGQTKEEWKTKYLTPTLLTTLTLDEVPLRLVKRGL</sequence>
<keyword evidence="7 9" id="KW-0408">Iron</keyword>
<dbReference type="EMBL" id="KV419412">
    <property type="protein sequence ID" value="KZS91968.1"/>
    <property type="molecule type" value="Genomic_DNA"/>
</dbReference>
<dbReference type="GO" id="GO:0004497">
    <property type="term" value="F:monooxygenase activity"/>
    <property type="evidence" value="ECO:0007669"/>
    <property type="project" value="UniProtKB-KW"/>
</dbReference>
<dbReference type="InterPro" id="IPR001128">
    <property type="entry name" value="Cyt_P450"/>
</dbReference>
<comment type="pathway">
    <text evidence="2">Secondary metabolite biosynthesis.</text>
</comment>
<dbReference type="STRING" id="1314777.A0A164T0G3"/>
<evidence type="ECO:0000256" key="4">
    <source>
        <dbReference type="ARBA" id="ARBA00022617"/>
    </source>
</evidence>
<keyword evidence="4 9" id="KW-0349">Heme</keyword>
<dbReference type="SUPFAM" id="SSF48264">
    <property type="entry name" value="Cytochrome P450"/>
    <property type="match status" value="1"/>
</dbReference>
<keyword evidence="8 10" id="KW-0503">Monooxygenase</keyword>
<evidence type="ECO:0000313" key="12">
    <source>
        <dbReference type="Proteomes" id="UP000076722"/>
    </source>
</evidence>
<evidence type="ECO:0000256" key="6">
    <source>
        <dbReference type="ARBA" id="ARBA00023002"/>
    </source>
</evidence>
<feature type="binding site" description="axial binding residue" evidence="9">
    <location>
        <position position="465"/>
    </location>
    <ligand>
        <name>heme</name>
        <dbReference type="ChEBI" id="CHEBI:30413"/>
    </ligand>
    <ligandPart>
        <name>Fe</name>
        <dbReference type="ChEBI" id="CHEBI:18248"/>
    </ligandPart>
</feature>
<evidence type="ECO:0000256" key="9">
    <source>
        <dbReference type="PIRSR" id="PIRSR602401-1"/>
    </source>
</evidence>
<dbReference type="GO" id="GO:0005506">
    <property type="term" value="F:iron ion binding"/>
    <property type="evidence" value="ECO:0007669"/>
    <property type="project" value="InterPro"/>
</dbReference>
<dbReference type="InterPro" id="IPR002401">
    <property type="entry name" value="Cyt_P450_E_grp-I"/>
</dbReference>
<dbReference type="PANTHER" id="PTHR24305">
    <property type="entry name" value="CYTOCHROME P450"/>
    <property type="match status" value="1"/>
</dbReference>
<dbReference type="GO" id="GO:0016705">
    <property type="term" value="F:oxidoreductase activity, acting on paired donors, with incorporation or reduction of molecular oxygen"/>
    <property type="evidence" value="ECO:0007669"/>
    <property type="project" value="InterPro"/>
</dbReference>
<gene>
    <name evidence="11" type="ORF">SISNIDRAFT_429635</name>
</gene>
<proteinExistence type="inferred from homology"/>
<evidence type="ECO:0000256" key="7">
    <source>
        <dbReference type="ARBA" id="ARBA00023004"/>
    </source>
</evidence>
<evidence type="ECO:0000256" key="10">
    <source>
        <dbReference type="RuleBase" id="RU000461"/>
    </source>
</evidence>
<evidence type="ECO:0000256" key="5">
    <source>
        <dbReference type="ARBA" id="ARBA00022723"/>
    </source>
</evidence>
<dbReference type="Proteomes" id="UP000076722">
    <property type="component" value="Unassembled WGS sequence"/>
</dbReference>
<dbReference type="Pfam" id="PF00067">
    <property type="entry name" value="p450"/>
    <property type="match status" value="1"/>
</dbReference>
<accession>A0A164T0G3</accession>
<comment type="similarity">
    <text evidence="3 10">Belongs to the cytochrome P450 family.</text>
</comment>
<dbReference type="PROSITE" id="PS00086">
    <property type="entry name" value="CYTOCHROME_P450"/>
    <property type="match status" value="1"/>
</dbReference>
<evidence type="ECO:0000256" key="1">
    <source>
        <dbReference type="ARBA" id="ARBA00001971"/>
    </source>
</evidence>
<evidence type="ECO:0000313" key="11">
    <source>
        <dbReference type="EMBL" id="KZS91968.1"/>
    </source>
</evidence>
<dbReference type="PRINTS" id="PR00463">
    <property type="entry name" value="EP450I"/>
</dbReference>
<dbReference type="InterPro" id="IPR050121">
    <property type="entry name" value="Cytochrome_P450_monoxygenase"/>
</dbReference>
<keyword evidence="12" id="KW-1185">Reference proteome</keyword>
<dbReference type="OrthoDB" id="1470350at2759"/>
<dbReference type="AlphaFoldDB" id="A0A164T0G3"/>
<keyword evidence="6 10" id="KW-0560">Oxidoreductase</keyword>
<dbReference type="PANTHER" id="PTHR24305:SF166">
    <property type="entry name" value="CYTOCHROME P450 12A4, MITOCHONDRIAL-RELATED"/>
    <property type="match status" value="1"/>
</dbReference>